<dbReference type="InterPro" id="IPR018980">
    <property type="entry name" value="FERM_PH-like_C"/>
</dbReference>
<gene>
    <name evidence="3" type="ORF">WMSIL1_LOCUS1766</name>
</gene>
<dbReference type="Gene3D" id="2.30.29.30">
    <property type="entry name" value="Pleckstrin-homology domain (PH domain)/Phosphotyrosine-binding domain (PTB)"/>
    <property type="match status" value="1"/>
</dbReference>
<dbReference type="CDD" id="cd13186">
    <property type="entry name" value="FERM_C_NBL4_NBL5"/>
    <property type="match status" value="1"/>
</dbReference>
<reference evidence="3 4" key="1">
    <citation type="submission" date="2019-07" db="EMBL/GenBank/DDBJ databases">
        <authorList>
            <person name="Jastrzebski P J."/>
            <person name="Paukszto L."/>
            <person name="Jastrzebski P J."/>
        </authorList>
    </citation>
    <scope>NUCLEOTIDE SEQUENCE [LARGE SCALE GENOMIC DNA]</scope>
    <source>
        <strain evidence="3 4">WMS-il1</strain>
    </source>
</reference>
<dbReference type="InterPro" id="IPR011993">
    <property type="entry name" value="PH-like_dom_sf"/>
</dbReference>
<evidence type="ECO:0000259" key="2">
    <source>
        <dbReference type="PROSITE" id="PS50057"/>
    </source>
</evidence>
<dbReference type="Pfam" id="PF00373">
    <property type="entry name" value="FERM_M"/>
    <property type="match status" value="1"/>
</dbReference>
<feature type="domain" description="FERM" evidence="2">
    <location>
        <begin position="42"/>
        <end position="331"/>
    </location>
</feature>
<dbReference type="SUPFAM" id="SSF47031">
    <property type="entry name" value="Second domain of FERM"/>
    <property type="match status" value="1"/>
</dbReference>
<proteinExistence type="predicted"/>
<dbReference type="FunFam" id="2.30.29.30:FF:000002">
    <property type="entry name" value="Band 4.1-like protein 5 isoform 1"/>
    <property type="match status" value="1"/>
</dbReference>
<dbReference type="Pfam" id="PF09379">
    <property type="entry name" value="FERM_N"/>
    <property type="match status" value="1"/>
</dbReference>
<dbReference type="InterPro" id="IPR018979">
    <property type="entry name" value="FERM_N"/>
</dbReference>
<keyword evidence="4" id="KW-1185">Reference proteome</keyword>
<dbReference type="PANTHER" id="PTHR23280:SF25">
    <property type="entry name" value="MOESIN_EZRIN_RADIXIN HOMOLOG 1"/>
    <property type="match status" value="1"/>
</dbReference>
<dbReference type="InterPro" id="IPR035963">
    <property type="entry name" value="FERM_2"/>
</dbReference>
<dbReference type="PANTHER" id="PTHR23280">
    <property type="entry name" value="4.1 G PROTEIN"/>
    <property type="match status" value="1"/>
</dbReference>
<dbReference type="SMART" id="SM00295">
    <property type="entry name" value="B41"/>
    <property type="match status" value="1"/>
</dbReference>
<dbReference type="Gene3D" id="3.10.20.90">
    <property type="entry name" value="Phosphatidylinositol 3-kinase Catalytic Subunit, Chain A, domain 1"/>
    <property type="match status" value="1"/>
</dbReference>
<sequence>MASIIRFFSRRWRKSERKPEHSGVAEMSHASFDGSKKKSTDLESVVEYIDGTCTTFFLPKNAEGSKLYDLAFAFIGLNDEREYFGLRIDDKLKPWVDPTKPIRRQCRVSPPYRFLMRVKFFSAEPQKLRDEYTRYLFVLQLRKQLERGTLQCTDNQVAAELAAFLLQGEFGAYDPRQHTPAFVSTIPFYPHDRQTETLELAILQEYKKLRSREWTPEEADRIFLDRVRFLPNYGVDMHTVKGKDNENYTLGLTPTGILVYEDKEKIGLFVWSMILKLDMHGKKLKLVVAEENEQARKVMEHTFVFVLPDVRSCKHLWKSAVEHHAFFRLKGIPKPPSKLQQFFRLKSRFYASFRTEHQLAQENSFGSSSFRRRNTSTGQSLRSDASAKALSRSNGGHGVSRSNSSFKRVSTRRVAARPSFVNRSAGRVQSLTGSQVSQPPTRPVRPPAVEDSRAHSPINPNSSFSFKRRSSKVVEYTV</sequence>
<feature type="region of interest" description="Disordered" evidence="1">
    <location>
        <begin position="364"/>
        <end position="478"/>
    </location>
</feature>
<dbReference type="InterPro" id="IPR019749">
    <property type="entry name" value="Band_41_domain"/>
</dbReference>
<evidence type="ECO:0000313" key="3">
    <source>
        <dbReference type="EMBL" id="VUZ41042.1"/>
    </source>
</evidence>
<dbReference type="InterPro" id="IPR019747">
    <property type="entry name" value="FERM_CS"/>
</dbReference>
<dbReference type="Proteomes" id="UP000321570">
    <property type="component" value="Unassembled WGS sequence"/>
</dbReference>
<dbReference type="GO" id="GO:0005856">
    <property type="term" value="C:cytoskeleton"/>
    <property type="evidence" value="ECO:0007669"/>
    <property type="project" value="TreeGrafter"/>
</dbReference>
<organism evidence="3 4">
    <name type="scientific">Hymenolepis diminuta</name>
    <name type="common">Rat tapeworm</name>
    <dbReference type="NCBI Taxonomy" id="6216"/>
    <lineage>
        <taxon>Eukaryota</taxon>
        <taxon>Metazoa</taxon>
        <taxon>Spiralia</taxon>
        <taxon>Lophotrochozoa</taxon>
        <taxon>Platyhelminthes</taxon>
        <taxon>Cestoda</taxon>
        <taxon>Eucestoda</taxon>
        <taxon>Cyclophyllidea</taxon>
        <taxon>Hymenolepididae</taxon>
        <taxon>Hymenolepis</taxon>
    </lineage>
</organism>
<dbReference type="PROSITE" id="PS50057">
    <property type="entry name" value="FERM_3"/>
    <property type="match status" value="1"/>
</dbReference>
<evidence type="ECO:0000256" key="1">
    <source>
        <dbReference type="SAM" id="MobiDB-lite"/>
    </source>
</evidence>
<dbReference type="InterPro" id="IPR029071">
    <property type="entry name" value="Ubiquitin-like_domsf"/>
</dbReference>
<feature type="compositionally biased region" description="Polar residues" evidence="1">
    <location>
        <begin position="427"/>
        <end position="439"/>
    </location>
</feature>
<accession>A0A564Y191</accession>
<dbReference type="InterPro" id="IPR014352">
    <property type="entry name" value="FERM/acyl-CoA-bd_prot_sf"/>
</dbReference>
<dbReference type="PROSITE" id="PS00660">
    <property type="entry name" value="FERM_1"/>
    <property type="match status" value="1"/>
</dbReference>
<dbReference type="GO" id="GO:0031032">
    <property type="term" value="P:actomyosin structure organization"/>
    <property type="evidence" value="ECO:0007669"/>
    <property type="project" value="TreeGrafter"/>
</dbReference>
<dbReference type="CDD" id="cd14473">
    <property type="entry name" value="FERM_B-lobe"/>
    <property type="match status" value="1"/>
</dbReference>
<dbReference type="InterPro" id="IPR019748">
    <property type="entry name" value="FERM_central"/>
</dbReference>
<name>A0A564Y191_HYMDI</name>
<dbReference type="Gene3D" id="1.20.80.10">
    <property type="match status" value="1"/>
</dbReference>
<evidence type="ECO:0000313" key="4">
    <source>
        <dbReference type="Proteomes" id="UP000321570"/>
    </source>
</evidence>
<dbReference type="InterPro" id="IPR000299">
    <property type="entry name" value="FERM_domain"/>
</dbReference>
<dbReference type="SUPFAM" id="SSF54236">
    <property type="entry name" value="Ubiquitin-like"/>
    <property type="match status" value="1"/>
</dbReference>
<protein>
    <recommendedName>
        <fullName evidence="2">FERM domain-containing protein</fullName>
    </recommendedName>
</protein>
<dbReference type="Pfam" id="PF09380">
    <property type="entry name" value="FERM_C"/>
    <property type="match status" value="1"/>
</dbReference>
<dbReference type="EMBL" id="CABIJS010000044">
    <property type="protein sequence ID" value="VUZ41042.1"/>
    <property type="molecule type" value="Genomic_DNA"/>
</dbReference>
<dbReference type="AlphaFoldDB" id="A0A564Y191"/>
<dbReference type="SUPFAM" id="SSF50729">
    <property type="entry name" value="PH domain-like"/>
    <property type="match status" value="1"/>
</dbReference>
<dbReference type="SMART" id="SM01196">
    <property type="entry name" value="FERM_C"/>
    <property type="match status" value="1"/>
</dbReference>